<evidence type="ECO:0000313" key="2">
    <source>
        <dbReference type="EMBL" id="DAF55090.1"/>
    </source>
</evidence>
<protein>
    <recommendedName>
        <fullName evidence="3">Glycine zipper domain-containing protein</fullName>
    </recommendedName>
</protein>
<keyword evidence="1" id="KW-0812">Transmembrane</keyword>
<feature type="transmembrane region" description="Helical" evidence="1">
    <location>
        <begin position="257"/>
        <end position="279"/>
    </location>
</feature>
<keyword evidence="1" id="KW-1133">Transmembrane helix</keyword>
<name>A0A8S5SX22_9CAUD</name>
<accession>A0A8S5SX22</accession>
<organism evidence="2">
    <name type="scientific">Siphoviridae sp. ctDOT22</name>
    <dbReference type="NCBI Taxonomy" id="2827812"/>
    <lineage>
        <taxon>Viruses</taxon>
        <taxon>Duplodnaviria</taxon>
        <taxon>Heunggongvirae</taxon>
        <taxon>Uroviricota</taxon>
        <taxon>Caudoviricetes</taxon>
    </lineage>
</organism>
<keyword evidence="1" id="KW-0472">Membrane</keyword>
<proteinExistence type="predicted"/>
<reference evidence="2" key="1">
    <citation type="journal article" date="2021" name="Proc. Natl. Acad. Sci. U.S.A.">
        <title>A Catalog of Tens of Thousands of Viruses from Human Metagenomes Reveals Hidden Associations with Chronic Diseases.</title>
        <authorList>
            <person name="Tisza M.J."/>
            <person name="Buck C.B."/>
        </authorList>
    </citation>
    <scope>NUCLEOTIDE SEQUENCE</scope>
    <source>
        <strain evidence="2">CtDOT22</strain>
    </source>
</reference>
<sequence>MGWKTAVGAGLLGGLAGFIGGYIVKGNQSKIPNTKELKENLRKECDKFLKSIKKDLKQSKEATIWYKKVEKCVENILSIVNSLPDIESKSAASTSKLNKLKLEADKLDKVTRILFEEAEKNKYISNPGILTWLTYSTGDLINAYDKLTEVKSFSKIVVEDSWYTRMQSNLETRQQATFKGWMDKGRSDDEAYERELAKRGIGEGRSLVGKSASQLEVTRGKLTGIKNGLKYGTVGGLGAGAALGAGIGSVVPVVGTAIGAGVGAVGGALAGGIGGAIFNGNRRAKKELRNIQRDRLRHLDAVDSEIARSKKLAVK</sequence>
<evidence type="ECO:0000256" key="1">
    <source>
        <dbReference type="SAM" id="Phobius"/>
    </source>
</evidence>
<feature type="transmembrane region" description="Helical" evidence="1">
    <location>
        <begin position="6"/>
        <end position="24"/>
    </location>
</feature>
<evidence type="ECO:0008006" key="3">
    <source>
        <dbReference type="Google" id="ProtNLM"/>
    </source>
</evidence>
<feature type="transmembrane region" description="Helical" evidence="1">
    <location>
        <begin position="229"/>
        <end position="251"/>
    </location>
</feature>
<dbReference type="EMBL" id="BK032686">
    <property type="protein sequence ID" value="DAF55090.1"/>
    <property type="molecule type" value="Genomic_DNA"/>
</dbReference>